<organism evidence="1 2">
    <name type="scientific">Anaerocolumna cellulosilytica</name>
    <dbReference type="NCBI Taxonomy" id="433286"/>
    <lineage>
        <taxon>Bacteria</taxon>
        <taxon>Bacillati</taxon>
        <taxon>Bacillota</taxon>
        <taxon>Clostridia</taxon>
        <taxon>Lachnospirales</taxon>
        <taxon>Lachnospiraceae</taxon>
        <taxon>Anaerocolumna</taxon>
    </lineage>
</organism>
<dbReference type="SUPFAM" id="SSF56281">
    <property type="entry name" value="Metallo-hydrolase/oxidoreductase"/>
    <property type="match status" value="1"/>
</dbReference>
<protein>
    <submittedName>
        <fullName evidence="1">Uncharacterized protein</fullName>
    </submittedName>
</protein>
<dbReference type="KEGG" id="acel:acsn021_22270"/>
<dbReference type="EMBL" id="AP023367">
    <property type="protein sequence ID" value="BCJ94658.1"/>
    <property type="molecule type" value="Genomic_DNA"/>
</dbReference>
<evidence type="ECO:0000313" key="2">
    <source>
        <dbReference type="Proteomes" id="UP000515561"/>
    </source>
</evidence>
<dbReference type="InterPro" id="IPR036866">
    <property type="entry name" value="RibonucZ/Hydroxyglut_hydro"/>
</dbReference>
<gene>
    <name evidence="1" type="ORF">acsn021_22270</name>
</gene>
<dbReference type="Proteomes" id="UP000515561">
    <property type="component" value="Chromosome"/>
</dbReference>
<dbReference type="InterPro" id="IPR045761">
    <property type="entry name" value="ODP_dom"/>
</dbReference>
<proteinExistence type="predicted"/>
<evidence type="ECO:0000313" key="1">
    <source>
        <dbReference type="EMBL" id="BCJ94658.1"/>
    </source>
</evidence>
<accession>A0A6S6R6N1</accession>
<dbReference type="InterPro" id="IPR001279">
    <property type="entry name" value="Metallo-B-lactamas"/>
</dbReference>
<dbReference type="AlphaFoldDB" id="A0A6S6R6N1"/>
<keyword evidence="2" id="KW-1185">Reference proteome</keyword>
<dbReference type="RefSeq" id="WP_184089511.1">
    <property type="nucleotide sequence ID" value="NZ_AP023367.1"/>
</dbReference>
<reference evidence="1 2" key="1">
    <citation type="journal article" date="2016" name="Int. J. Syst. Evol. Microbiol.">
        <title>Descriptions of Anaerotaenia torta gen. nov., sp. nov. and Anaerocolumna cellulosilytica gen. nov., sp. nov. isolated from a methanogenic reactor of cattle waste.</title>
        <authorList>
            <person name="Uek A."/>
            <person name="Ohtaki Y."/>
            <person name="Kaku N."/>
            <person name="Ueki K."/>
        </authorList>
    </citation>
    <scope>NUCLEOTIDE SEQUENCE [LARGE SCALE GENOMIC DNA]</scope>
    <source>
        <strain evidence="1 2">SN021</strain>
    </source>
</reference>
<sequence>MTQIYPNLYQFTDVVEPIKLSMHQYLLLTDEPILIQTGSVTQAQAMLPKIKELLGDCSLKYILISHFEADECGGLSLIIKEYPNAIAVCSEVTARQILGFGIAANVEIKKPGDFFTGSNFDFEIISYPSEVHIWEGLLFMEKKNRIFFSSDLMFGMGENHGQVLETSWDDAVGVSGAESLPTLDMQKKLIADLKTLSPVFVASGHGPCIKIV</sequence>
<name>A0A6S6R6N1_9FIRM</name>
<dbReference type="Gene3D" id="3.60.15.10">
    <property type="entry name" value="Ribonuclease Z/Hydroxyacylglutathione hydrolase-like"/>
    <property type="match status" value="1"/>
</dbReference>
<dbReference type="SMART" id="SM00849">
    <property type="entry name" value="Lactamase_B"/>
    <property type="match status" value="1"/>
</dbReference>
<dbReference type="Pfam" id="PF19583">
    <property type="entry name" value="ODP"/>
    <property type="match status" value="1"/>
</dbReference>